<feature type="binding site" evidence="4">
    <location>
        <position position="59"/>
    </location>
    <ligand>
        <name>Zn(2+)</name>
        <dbReference type="ChEBI" id="CHEBI:29105"/>
    </ligand>
</feature>
<organism evidence="5 6">
    <name type="scientific">Hadarchaeum yellowstonense</name>
    <dbReference type="NCBI Taxonomy" id="1776334"/>
    <lineage>
        <taxon>Archaea</taxon>
        <taxon>Methanobacteriati</taxon>
        <taxon>Candidatus Hadarchaeota</taxon>
        <taxon>Candidatus Hadarchaeia</taxon>
        <taxon>Candidatus Hadarchaeales</taxon>
        <taxon>Candidatus Hadarchaeaceae</taxon>
        <taxon>Candidatus Hadarchaeum</taxon>
    </lineage>
</organism>
<sequence length="86" mass="9298">MPRTKKVGSAGRFGPRYGTKIRKLVVEVERKLKQDYKCPSCGAMKLRRAGSSIWQCRRCGAKFAGAAYTPTAGATTVEKTASKEGG</sequence>
<dbReference type="GO" id="GO:0070180">
    <property type="term" value="F:large ribosomal subunit rRNA binding"/>
    <property type="evidence" value="ECO:0007669"/>
    <property type="project" value="UniProtKB-UniRule"/>
</dbReference>
<dbReference type="PANTHER" id="PTHR48129">
    <property type="entry name" value="60S RIBOSOMAL PROTEIN L37A"/>
    <property type="match status" value="1"/>
</dbReference>
<protein>
    <recommendedName>
        <fullName evidence="4">Large ribosomal subunit protein eL43</fullName>
    </recommendedName>
</protein>
<dbReference type="NCBIfam" id="TIGR00280">
    <property type="entry name" value="eL43_euk_arch"/>
    <property type="match status" value="1"/>
</dbReference>
<dbReference type="GO" id="GO:0003735">
    <property type="term" value="F:structural constituent of ribosome"/>
    <property type="evidence" value="ECO:0007669"/>
    <property type="project" value="InterPro"/>
</dbReference>
<dbReference type="AlphaFoldDB" id="A0A147JXW5"/>
<comment type="subunit">
    <text evidence="4">Part of the 50S ribosomal subunit.</text>
</comment>
<keyword evidence="4" id="KW-0863">Zinc-finger</keyword>
<comment type="cofactor">
    <cofactor evidence="4">
        <name>Zn(2+)</name>
        <dbReference type="ChEBI" id="CHEBI:29105"/>
    </cofactor>
    <text evidence="4">Binds 1 zinc ion per subunit.</text>
</comment>
<name>A0A147JXW5_HADYE</name>
<dbReference type="GO" id="GO:0006412">
    <property type="term" value="P:translation"/>
    <property type="evidence" value="ECO:0007669"/>
    <property type="project" value="UniProtKB-UniRule"/>
</dbReference>
<dbReference type="HAMAP" id="MF_00327">
    <property type="entry name" value="Ribosomal_eL43"/>
    <property type="match status" value="1"/>
</dbReference>
<proteinExistence type="inferred from homology"/>
<keyword evidence="4" id="KW-0862">Zinc</keyword>
<evidence type="ECO:0000313" key="5">
    <source>
        <dbReference type="EMBL" id="KUO41434.1"/>
    </source>
</evidence>
<dbReference type="GO" id="GO:0005840">
    <property type="term" value="C:ribosome"/>
    <property type="evidence" value="ECO:0007669"/>
    <property type="project" value="UniProtKB-KW"/>
</dbReference>
<comment type="function">
    <text evidence="4">Binds to the 23S rRNA.</text>
</comment>
<dbReference type="InterPro" id="IPR050522">
    <property type="entry name" value="Ribosomal_protein_eL43"/>
</dbReference>
<evidence type="ECO:0000256" key="1">
    <source>
        <dbReference type="ARBA" id="ARBA00022884"/>
    </source>
</evidence>
<dbReference type="SUPFAM" id="SSF57829">
    <property type="entry name" value="Zn-binding ribosomal proteins"/>
    <property type="match status" value="1"/>
</dbReference>
<gene>
    <name evidence="4 5" type="primary">rpl37ae</name>
    <name evidence="5" type="ORF">APZ16_06480</name>
</gene>
<dbReference type="InterPro" id="IPR002674">
    <property type="entry name" value="Ribosomal_eL43"/>
</dbReference>
<dbReference type="STRING" id="1776334.APZ16_06480"/>
<dbReference type="PANTHER" id="PTHR48129:SF1">
    <property type="entry name" value="LARGE RIBOSOMAL SUBUNIT PROTEIN EL43"/>
    <property type="match status" value="1"/>
</dbReference>
<dbReference type="GO" id="GO:1990904">
    <property type="term" value="C:ribonucleoprotein complex"/>
    <property type="evidence" value="ECO:0007669"/>
    <property type="project" value="UniProtKB-KW"/>
</dbReference>
<feature type="binding site" evidence="4">
    <location>
        <position position="41"/>
    </location>
    <ligand>
        <name>Zn(2+)</name>
        <dbReference type="ChEBI" id="CHEBI:29105"/>
    </ligand>
</feature>
<evidence type="ECO:0000313" key="6">
    <source>
        <dbReference type="Proteomes" id="UP000074294"/>
    </source>
</evidence>
<comment type="caution">
    <text evidence="5">The sequence shown here is derived from an EMBL/GenBank/DDBJ whole genome shotgun (WGS) entry which is preliminary data.</text>
</comment>
<dbReference type="InterPro" id="IPR011332">
    <property type="entry name" value="Ribosomal_zn-bd"/>
</dbReference>
<reference evidence="5 6" key="1">
    <citation type="journal article" date="2016" name="Nat. Microbiol.">
        <title>Genomic inference of the metabolism of cosmopolitan subsurface Archaea, Hadesarchaea.</title>
        <authorList>
            <person name="Baker B.J."/>
            <person name="Saw J.H."/>
            <person name="Lind A.E."/>
            <person name="Lazar C.S."/>
            <person name="Hinrichs K.-U."/>
            <person name="Teske A.P."/>
            <person name="Ettema T.J."/>
        </authorList>
    </citation>
    <scope>NUCLEOTIDE SEQUENCE [LARGE SCALE GENOMIC DNA]</scope>
</reference>
<keyword evidence="1 4" id="KW-0694">RNA-binding</keyword>
<dbReference type="InterPro" id="IPR011331">
    <property type="entry name" value="Ribosomal_eL37/eL43"/>
</dbReference>
<comment type="similarity">
    <text evidence="4">Belongs to the eukaryotic ribosomal protein eL43 family. Putative zinc-binding subfamily.</text>
</comment>
<dbReference type="GO" id="GO:0008270">
    <property type="term" value="F:zinc ion binding"/>
    <property type="evidence" value="ECO:0007669"/>
    <property type="project" value="UniProtKB-UniRule"/>
</dbReference>
<dbReference type="NCBIfam" id="NF003058">
    <property type="entry name" value="PRK03976.1"/>
    <property type="match status" value="1"/>
</dbReference>
<dbReference type="EMBL" id="LQMQ01000021">
    <property type="protein sequence ID" value="KUO41434.1"/>
    <property type="molecule type" value="Genomic_DNA"/>
</dbReference>
<accession>A0A147JXW5</accession>
<dbReference type="Pfam" id="PF01780">
    <property type="entry name" value="Ribosomal_L37ae"/>
    <property type="match status" value="1"/>
</dbReference>
<keyword evidence="4" id="KW-0699">rRNA-binding</keyword>
<evidence type="ECO:0000256" key="3">
    <source>
        <dbReference type="ARBA" id="ARBA00023274"/>
    </source>
</evidence>
<evidence type="ECO:0000256" key="4">
    <source>
        <dbReference type="HAMAP-Rule" id="MF_00327"/>
    </source>
</evidence>
<evidence type="ECO:0000256" key="2">
    <source>
        <dbReference type="ARBA" id="ARBA00022980"/>
    </source>
</evidence>
<dbReference type="Proteomes" id="UP000074294">
    <property type="component" value="Unassembled WGS sequence"/>
</dbReference>
<feature type="binding site" evidence="4">
    <location>
        <position position="38"/>
    </location>
    <ligand>
        <name>Zn(2+)</name>
        <dbReference type="ChEBI" id="CHEBI:29105"/>
    </ligand>
</feature>
<keyword evidence="4" id="KW-0479">Metal-binding</keyword>
<feature type="binding site" evidence="4">
    <location>
        <position position="56"/>
    </location>
    <ligand>
        <name>Zn(2+)</name>
        <dbReference type="ChEBI" id="CHEBI:29105"/>
    </ligand>
</feature>
<feature type="zinc finger region" description="C4-type" evidence="4">
    <location>
        <begin position="38"/>
        <end position="59"/>
    </location>
</feature>
<keyword evidence="2 4" id="KW-0689">Ribosomal protein</keyword>
<dbReference type="Gene3D" id="2.20.25.30">
    <property type="match status" value="1"/>
</dbReference>
<keyword evidence="3 4" id="KW-0687">Ribonucleoprotein</keyword>